<evidence type="ECO:0000313" key="3">
    <source>
        <dbReference type="Proteomes" id="UP000193642"/>
    </source>
</evidence>
<evidence type="ECO:0000313" key="2">
    <source>
        <dbReference type="EMBL" id="ORY53511.1"/>
    </source>
</evidence>
<dbReference type="AlphaFoldDB" id="A0A1Y2D2J1"/>
<dbReference type="STRING" id="329046.A0A1Y2D2J1"/>
<name>A0A1Y2D2J1_9FUNG</name>
<evidence type="ECO:0000256" key="1">
    <source>
        <dbReference type="SAM" id="SignalP"/>
    </source>
</evidence>
<organism evidence="2 3">
    <name type="scientific">Rhizoclosmatium globosum</name>
    <dbReference type="NCBI Taxonomy" id="329046"/>
    <lineage>
        <taxon>Eukaryota</taxon>
        <taxon>Fungi</taxon>
        <taxon>Fungi incertae sedis</taxon>
        <taxon>Chytridiomycota</taxon>
        <taxon>Chytridiomycota incertae sedis</taxon>
        <taxon>Chytridiomycetes</taxon>
        <taxon>Chytridiales</taxon>
        <taxon>Chytriomycetaceae</taxon>
        <taxon>Rhizoclosmatium</taxon>
    </lineage>
</organism>
<feature type="chain" id="PRO_5012282361" description="Glycosyltransferase family 31 protein" evidence="1">
    <location>
        <begin position="19"/>
        <end position="427"/>
    </location>
</feature>
<sequence length="427" mass="48593">MHLSPLLLAALLALYTYATPISLANLNITTPPGTPPKEWSQLHRRAPVEIQESPLNFCFPPVSKKALAVVEKAKPKLNLNVFVFYGRRQNTAVLERYLRRNSIANGGLVTKVLFVLNLNKIKDNDDVDWINALAAKYPDFYEVTHTPPGDFNQNYAHITAKEDMYIKVDDDVVFILDGTFEAMVAELWTRRDWYLLSANVVGHTIFNGIHNRFGALRAWTLNTENSGIVTKPANETNWRVSHLPHVNVLKIKRIKTERDMPGSFYQRSYMKVDQEKGQEGLLKGSPLWLMKEGSFDACSWKSAHCAGAVHYSFFEAVEQNNTERYFFPTWDLHSSGYQRWSIHMFAFWGKDVMGLDIAGDDEQYLTVTYPEKVERHSGAVGNGLIAHLGYFTQEAVRTHTDVLDKYDALSREIEQTKLHGMACPGTF</sequence>
<reference evidence="2 3" key="1">
    <citation type="submission" date="2016-07" db="EMBL/GenBank/DDBJ databases">
        <title>Pervasive Adenine N6-methylation of Active Genes in Fungi.</title>
        <authorList>
            <consortium name="DOE Joint Genome Institute"/>
            <person name="Mondo S.J."/>
            <person name="Dannebaum R.O."/>
            <person name="Kuo R.C."/>
            <person name="Labutti K."/>
            <person name="Haridas S."/>
            <person name="Kuo A."/>
            <person name="Salamov A."/>
            <person name="Ahrendt S.R."/>
            <person name="Lipzen A."/>
            <person name="Sullivan W."/>
            <person name="Andreopoulos W.B."/>
            <person name="Clum A."/>
            <person name="Lindquist E."/>
            <person name="Daum C."/>
            <person name="Ramamoorthy G.K."/>
            <person name="Gryganskyi A."/>
            <person name="Culley D."/>
            <person name="Magnuson J.K."/>
            <person name="James T.Y."/>
            <person name="O'Malley M.A."/>
            <person name="Stajich J.E."/>
            <person name="Spatafora J.W."/>
            <person name="Visel A."/>
            <person name="Grigoriev I.V."/>
        </authorList>
    </citation>
    <scope>NUCLEOTIDE SEQUENCE [LARGE SCALE GENOMIC DNA]</scope>
    <source>
        <strain evidence="2 3">JEL800</strain>
    </source>
</reference>
<evidence type="ECO:0008006" key="4">
    <source>
        <dbReference type="Google" id="ProtNLM"/>
    </source>
</evidence>
<keyword evidence="3" id="KW-1185">Reference proteome</keyword>
<comment type="caution">
    <text evidence="2">The sequence shown here is derived from an EMBL/GenBank/DDBJ whole genome shotgun (WGS) entry which is preliminary data.</text>
</comment>
<keyword evidence="1" id="KW-0732">Signal</keyword>
<dbReference type="OrthoDB" id="5593235at2759"/>
<accession>A0A1Y2D2J1</accession>
<gene>
    <name evidence="2" type="ORF">BCR33DRAFT_760935</name>
</gene>
<proteinExistence type="predicted"/>
<feature type="signal peptide" evidence="1">
    <location>
        <begin position="1"/>
        <end position="18"/>
    </location>
</feature>
<dbReference type="EMBL" id="MCGO01000001">
    <property type="protein sequence ID" value="ORY53511.1"/>
    <property type="molecule type" value="Genomic_DNA"/>
</dbReference>
<protein>
    <recommendedName>
        <fullName evidence="4">Glycosyltransferase family 31 protein</fullName>
    </recommendedName>
</protein>
<dbReference type="Proteomes" id="UP000193642">
    <property type="component" value="Unassembled WGS sequence"/>
</dbReference>